<dbReference type="PROSITE" id="PS50943">
    <property type="entry name" value="HTH_CROC1"/>
    <property type="match status" value="1"/>
</dbReference>
<keyword evidence="4" id="KW-1185">Reference proteome</keyword>
<organism evidence="3 4">
    <name type="scientific">Tamaricihabitans halophyticus</name>
    <dbReference type="NCBI Taxonomy" id="1262583"/>
    <lineage>
        <taxon>Bacteria</taxon>
        <taxon>Bacillati</taxon>
        <taxon>Actinomycetota</taxon>
        <taxon>Actinomycetes</taxon>
        <taxon>Pseudonocardiales</taxon>
        <taxon>Pseudonocardiaceae</taxon>
        <taxon>Tamaricihabitans</taxon>
    </lineage>
</organism>
<name>A0A4R2PU35_9PSEU</name>
<dbReference type="RefSeq" id="WP_132881318.1">
    <property type="nucleotide sequence ID" value="NZ_SLXQ01000030.1"/>
</dbReference>
<comment type="similarity">
    <text evidence="1">Belongs to the short-chain fatty acyl-CoA assimilation regulator (ScfR) family.</text>
</comment>
<feature type="domain" description="HTH cro/C1-type" evidence="2">
    <location>
        <begin position="7"/>
        <end position="61"/>
    </location>
</feature>
<protein>
    <submittedName>
        <fullName evidence="3">Zn-dependent peptidase ImmA (M78 family)</fullName>
    </submittedName>
</protein>
<dbReference type="InterPro" id="IPR052345">
    <property type="entry name" value="Rad_response_metalloprotease"/>
</dbReference>
<dbReference type="OrthoDB" id="9794834at2"/>
<dbReference type="InterPro" id="IPR001387">
    <property type="entry name" value="Cro/C1-type_HTH"/>
</dbReference>
<dbReference type="SUPFAM" id="SSF47413">
    <property type="entry name" value="lambda repressor-like DNA-binding domains"/>
    <property type="match status" value="1"/>
</dbReference>
<dbReference type="AlphaFoldDB" id="A0A4R2PU35"/>
<comment type="caution">
    <text evidence="3">The sequence shown here is derived from an EMBL/GenBank/DDBJ whole genome shotgun (WGS) entry which is preliminary data.</text>
</comment>
<reference evidence="3 4" key="1">
    <citation type="submission" date="2019-03" db="EMBL/GenBank/DDBJ databases">
        <title>Genomic Encyclopedia of Type Strains, Phase IV (KMG-IV): sequencing the most valuable type-strain genomes for metagenomic binning, comparative biology and taxonomic classification.</title>
        <authorList>
            <person name="Goeker M."/>
        </authorList>
    </citation>
    <scope>NUCLEOTIDE SEQUENCE [LARGE SCALE GENOMIC DNA]</scope>
    <source>
        <strain evidence="3 4">DSM 45765</strain>
    </source>
</reference>
<dbReference type="InterPro" id="IPR010982">
    <property type="entry name" value="Lambda_DNA-bd_dom_sf"/>
</dbReference>
<dbReference type="PANTHER" id="PTHR43236:SF1">
    <property type="entry name" value="BLL7220 PROTEIN"/>
    <property type="match status" value="1"/>
</dbReference>
<dbReference type="Pfam" id="PF13560">
    <property type="entry name" value="HTH_31"/>
    <property type="match status" value="1"/>
</dbReference>
<dbReference type="CDD" id="cd00093">
    <property type="entry name" value="HTH_XRE"/>
    <property type="match status" value="1"/>
</dbReference>
<dbReference type="Gene3D" id="1.10.10.2910">
    <property type="match status" value="1"/>
</dbReference>
<proteinExistence type="inferred from homology"/>
<dbReference type="Gene3D" id="1.10.260.40">
    <property type="entry name" value="lambda repressor-like DNA-binding domains"/>
    <property type="match status" value="1"/>
</dbReference>
<evidence type="ECO:0000313" key="3">
    <source>
        <dbReference type="EMBL" id="TCP39377.1"/>
    </source>
</evidence>
<evidence type="ECO:0000313" key="4">
    <source>
        <dbReference type="Proteomes" id="UP000294911"/>
    </source>
</evidence>
<dbReference type="EMBL" id="SLXQ01000030">
    <property type="protein sequence ID" value="TCP39377.1"/>
    <property type="molecule type" value="Genomic_DNA"/>
</dbReference>
<dbReference type="Proteomes" id="UP000294911">
    <property type="component" value="Unassembled WGS sequence"/>
</dbReference>
<evidence type="ECO:0000256" key="1">
    <source>
        <dbReference type="ARBA" id="ARBA00007227"/>
    </source>
</evidence>
<accession>A0A4R2PU35</accession>
<dbReference type="Pfam" id="PF06114">
    <property type="entry name" value="Peptidase_M78"/>
    <property type="match status" value="1"/>
</dbReference>
<dbReference type="PANTHER" id="PTHR43236">
    <property type="entry name" value="ANTITOXIN HIGA1"/>
    <property type="match status" value="1"/>
</dbReference>
<dbReference type="SMART" id="SM00530">
    <property type="entry name" value="HTH_XRE"/>
    <property type="match status" value="1"/>
</dbReference>
<gene>
    <name evidence="3" type="ORF">EV191_13025</name>
</gene>
<dbReference type="InterPro" id="IPR010359">
    <property type="entry name" value="IrrE_HExxH"/>
</dbReference>
<sequence>MFSPSRLRIARKRRGWTVTTLARTAGLSTRSVSTYENGRQEPSAPTIEQLARAVEVPSTFLLGDDVDEVPVDAVSFRALSKMPARARDRGLASGRIAMLINDWIEARFDLPAPDLPTLDNRHPEQAAQELRSRWGLGVRPLGNVVHLLEAHGVRVYSATQANTDLDAFCMYHNGRPFVFIGSDKTPERSRFDAAHELGHLIMHRGDQLPHGLDAEKDANRFAAAFLMPASDLLAHNLRNATASHIRASKGRWSVAAMALAHRLNELGLMSEWAYRNACIDLARAGYRRSEPGGMPSHESSQLLTKVLQQLRSSGLGIQQIAADLSLHPAEVRSYMFGLAPTVIEGNGLRTDTPPASLQVVH</sequence>
<evidence type="ECO:0000259" key="2">
    <source>
        <dbReference type="PROSITE" id="PS50943"/>
    </source>
</evidence>
<dbReference type="GO" id="GO:0003677">
    <property type="term" value="F:DNA binding"/>
    <property type="evidence" value="ECO:0007669"/>
    <property type="project" value="InterPro"/>
</dbReference>